<evidence type="ECO:0000256" key="5">
    <source>
        <dbReference type="ARBA" id="ARBA00016034"/>
    </source>
</evidence>
<dbReference type="SUPFAM" id="SSF56091">
    <property type="entry name" value="DNA ligase/mRNA capping enzyme, catalytic domain"/>
    <property type="match status" value="1"/>
</dbReference>
<evidence type="ECO:0000256" key="10">
    <source>
        <dbReference type="SAM" id="MobiDB-lite"/>
    </source>
</evidence>
<keyword evidence="13" id="KW-1185">Reference proteome</keyword>
<dbReference type="Pfam" id="PF21974">
    <property type="entry name" value="SPN1_m3Gcap_bd"/>
    <property type="match status" value="1"/>
</dbReference>
<reference evidence="12" key="1">
    <citation type="submission" date="2022-07" db="EMBL/GenBank/DDBJ databases">
        <title>Phylogenomic reconstructions and comparative analyses of Kickxellomycotina fungi.</title>
        <authorList>
            <person name="Reynolds N.K."/>
            <person name="Stajich J.E."/>
            <person name="Barry K."/>
            <person name="Grigoriev I.V."/>
            <person name="Crous P."/>
            <person name="Smith M.E."/>
        </authorList>
    </citation>
    <scope>NUCLEOTIDE SEQUENCE</scope>
    <source>
        <strain evidence="12">RSA 1196</strain>
    </source>
</reference>
<sequence>MSSPDASGRESPPELVELTQQLTTQCSIQPSPSAARRKLQYKSSSTLLSSEETTKVRRERYLQAQKNRRSNFHRVVRCLVPETAESAAEDGDDDNDAKVSPASTPLNLTPSKQEKRKLWDANEEGLTSEETREPHENFGLSRPDRGIHPILTEHRDNLTKEISENESKRSRRTANNPKERQRHQKIVRQRLRYQDQLMIPETLTDIPPDLVTDWLLMPLPFGQPCLVVANHGKTKAYLANGNCIDEFQSPLPAGSILRRGSKDTSLCILDCLFDTLTSRFYVRDMMYWRGQPFYDCEADFRYFWLQTRFQELEPARPFQRSYTFHPLPFYSCDQSTIKRYLTQPFTSLSIADVHQFAIIHRQSHYHVGYTPLYYSIPVTQAPRVCSEIEQVFGSPSRQGTPVND</sequence>
<feature type="compositionally biased region" description="Polar residues" evidence="10">
    <location>
        <begin position="101"/>
        <end position="111"/>
    </location>
</feature>
<keyword evidence="7" id="KW-0963">Cytoplasm</keyword>
<evidence type="ECO:0000256" key="6">
    <source>
        <dbReference type="ARBA" id="ARBA00022448"/>
    </source>
</evidence>
<feature type="domain" description="Snurportin-1 m3G cap-binding" evidence="11">
    <location>
        <begin position="196"/>
        <end position="372"/>
    </location>
</feature>
<feature type="compositionally biased region" description="Basic and acidic residues" evidence="10">
    <location>
        <begin position="129"/>
        <end position="168"/>
    </location>
</feature>
<dbReference type="GO" id="GO:0005634">
    <property type="term" value="C:nucleus"/>
    <property type="evidence" value="ECO:0007669"/>
    <property type="project" value="UniProtKB-SubCell"/>
</dbReference>
<dbReference type="EMBL" id="JANBPY010000998">
    <property type="protein sequence ID" value="KAJ1962216.1"/>
    <property type="molecule type" value="Genomic_DNA"/>
</dbReference>
<evidence type="ECO:0000256" key="8">
    <source>
        <dbReference type="ARBA" id="ARBA00022884"/>
    </source>
</evidence>
<dbReference type="Proteomes" id="UP001150925">
    <property type="component" value="Unassembled WGS sequence"/>
</dbReference>
<comment type="caution">
    <text evidence="12">The sequence shown here is derived from an EMBL/GenBank/DDBJ whole genome shotgun (WGS) entry which is preliminary data.</text>
</comment>
<evidence type="ECO:0000256" key="4">
    <source>
        <dbReference type="ARBA" id="ARBA00007540"/>
    </source>
</evidence>
<dbReference type="Gene3D" id="3.30.470.30">
    <property type="entry name" value="DNA ligase/mRNA capping enzyme"/>
    <property type="match status" value="1"/>
</dbReference>
<feature type="region of interest" description="Disordered" evidence="10">
    <location>
        <begin position="85"/>
        <end position="186"/>
    </location>
</feature>
<comment type="function">
    <text evidence="1">Functions as an U snRNP-specific nuclear import adapter. Involved in the trimethylguanosine (m3G)-cap-dependent nuclear import of U snRNPs. Binds specifically to the terminal m3G-cap U snRNAs.</text>
</comment>
<dbReference type="PANTHER" id="PTHR13403:SF6">
    <property type="entry name" value="SNURPORTIN-1"/>
    <property type="match status" value="1"/>
</dbReference>
<dbReference type="InterPro" id="IPR047857">
    <property type="entry name" value="Snurportin1_C"/>
</dbReference>
<evidence type="ECO:0000256" key="7">
    <source>
        <dbReference type="ARBA" id="ARBA00022490"/>
    </source>
</evidence>
<evidence type="ECO:0000313" key="13">
    <source>
        <dbReference type="Proteomes" id="UP001150925"/>
    </source>
</evidence>
<evidence type="ECO:0000256" key="3">
    <source>
        <dbReference type="ARBA" id="ARBA00004496"/>
    </source>
</evidence>
<evidence type="ECO:0000256" key="1">
    <source>
        <dbReference type="ARBA" id="ARBA00003975"/>
    </source>
</evidence>
<evidence type="ECO:0000256" key="2">
    <source>
        <dbReference type="ARBA" id="ARBA00004123"/>
    </source>
</evidence>
<keyword evidence="8" id="KW-0694">RNA-binding</keyword>
<dbReference type="InterPro" id="IPR017336">
    <property type="entry name" value="Snurportin-1"/>
</dbReference>
<dbReference type="AlphaFoldDB" id="A0A9W8E1H4"/>
<comment type="subcellular location">
    <subcellularLocation>
        <location evidence="3">Cytoplasm</location>
    </subcellularLocation>
    <subcellularLocation>
        <location evidence="2">Nucleus</location>
    </subcellularLocation>
</comment>
<proteinExistence type="inferred from homology"/>
<dbReference type="GO" id="GO:0061015">
    <property type="term" value="P:snRNA import into nucleus"/>
    <property type="evidence" value="ECO:0007669"/>
    <property type="project" value="InterPro"/>
</dbReference>
<dbReference type="PANTHER" id="PTHR13403">
    <property type="entry name" value="SNURPORTIN1 RNUT1 PROTEIN RNA, U TRANSPORTER 1"/>
    <property type="match status" value="1"/>
</dbReference>
<dbReference type="OrthoDB" id="10003593at2759"/>
<dbReference type="GO" id="GO:0005737">
    <property type="term" value="C:cytoplasm"/>
    <property type="evidence" value="ECO:0007669"/>
    <property type="project" value="UniProtKB-SubCell"/>
</dbReference>
<keyword evidence="9" id="KW-0539">Nucleus</keyword>
<accession>A0A9W8E1H4</accession>
<organism evidence="12 13">
    <name type="scientific">Dispira parvispora</name>
    <dbReference type="NCBI Taxonomy" id="1520584"/>
    <lineage>
        <taxon>Eukaryota</taxon>
        <taxon>Fungi</taxon>
        <taxon>Fungi incertae sedis</taxon>
        <taxon>Zoopagomycota</taxon>
        <taxon>Kickxellomycotina</taxon>
        <taxon>Dimargaritomycetes</taxon>
        <taxon>Dimargaritales</taxon>
        <taxon>Dimargaritaceae</taxon>
        <taxon>Dispira</taxon>
    </lineage>
</organism>
<keyword evidence="6" id="KW-0813">Transport</keyword>
<protein>
    <recommendedName>
        <fullName evidence="5">Snurportin-1</fullName>
    </recommendedName>
</protein>
<gene>
    <name evidence="12" type="ORF">IWQ62_003603</name>
</gene>
<evidence type="ECO:0000313" key="12">
    <source>
        <dbReference type="EMBL" id="KAJ1962216.1"/>
    </source>
</evidence>
<name>A0A9W8E1H4_9FUNG</name>
<evidence type="ECO:0000256" key="9">
    <source>
        <dbReference type="ARBA" id="ARBA00023242"/>
    </source>
</evidence>
<comment type="similarity">
    <text evidence="4">Belongs to the snurportin family.</text>
</comment>
<feature type="region of interest" description="Disordered" evidence="10">
    <location>
        <begin position="24"/>
        <end position="55"/>
    </location>
</feature>
<evidence type="ECO:0000259" key="11">
    <source>
        <dbReference type="Pfam" id="PF21974"/>
    </source>
</evidence>
<dbReference type="CDD" id="cd09232">
    <property type="entry name" value="Snurportin-1_C"/>
    <property type="match status" value="1"/>
</dbReference>
<dbReference type="GO" id="GO:0003723">
    <property type="term" value="F:RNA binding"/>
    <property type="evidence" value="ECO:0007669"/>
    <property type="project" value="UniProtKB-KW"/>
</dbReference>